<dbReference type="Proteomes" id="UP000286097">
    <property type="component" value="Unassembled WGS sequence"/>
</dbReference>
<protein>
    <recommendedName>
        <fullName evidence="4">Crinkler effector protein N-terminal domain-containing protein</fullName>
    </recommendedName>
</protein>
<comment type="caution">
    <text evidence="5">The sequence shown here is derived from an EMBL/GenBank/DDBJ whole genome shotgun (WGS) entry which is preliminary data.</text>
</comment>
<organism evidence="5 7">
    <name type="scientific">Peronospora effusa</name>
    <dbReference type="NCBI Taxonomy" id="542832"/>
    <lineage>
        <taxon>Eukaryota</taxon>
        <taxon>Sar</taxon>
        <taxon>Stramenopiles</taxon>
        <taxon>Oomycota</taxon>
        <taxon>Peronosporomycetes</taxon>
        <taxon>Peronosporales</taxon>
        <taxon>Peronosporaceae</taxon>
        <taxon>Peronospora</taxon>
    </lineage>
</organism>
<evidence type="ECO:0000256" key="2">
    <source>
        <dbReference type="ARBA" id="ARBA00004613"/>
    </source>
</evidence>
<evidence type="ECO:0000259" key="4">
    <source>
        <dbReference type="Pfam" id="PF20147"/>
    </source>
</evidence>
<evidence type="ECO:0000256" key="1">
    <source>
        <dbReference type="ARBA" id="ARBA00004340"/>
    </source>
</evidence>
<keyword evidence="7" id="KW-1185">Reference proteome</keyword>
<dbReference type="AlphaFoldDB" id="A0A3M6VN88"/>
<evidence type="ECO:0000313" key="5">
    <source>
        <dbReference type="EMBL" id="RMX68179.1"/>
    </source>
</evidence>
<evidence type="ECO:0000313" key="8">
    <source>
        <dbReference type="Proteomes" id="UP000286097"/>
    </source>
</evidence>
<comment type="subcellular location">
    <subcellularLocation>
        <location evidence="1">Host cell</location>
    </subcellularLocation>
    <subcellularLocation>
        <location evidence="2">Secreted</location>
    </subcellularLocation>
</comment>
<dbReference type="InterPro" id="IPR045379">
    <property type="entry name" value="Crinkler_N"/>
</dbReference>
<evidence type="ECO:0000313" key="6">
    <source>
        <dbReference type="EMBL" id="RQM11708.1"/>
    </source>
</evidence>
<evidence type="ECO:0000313" key="7">
    <source>
        <dbReference type="Proteomes" id="UP000282087"/>
    </source>
</evidence>
<evidence type="ECO:0000256" key="3">
    <source>
        <dbReference type="ARBA" id="ARBA00022525"/>
    </source>
</evidence>
<dbReference type="EMBL" id="QLLG01000100">
    <property type="protein sequence ID" value="RMX68179.1"/>
    <property type="molecule type" value="Genomic_DNA"/>
</dbReference>
<reference evidence="7 8" key="1">
    <citation type="submission" date="2018-06" db="EMBL/GenBank/DDBJ databases">
        <title>Comparative genomics of downy mildews reveals potential adaptations to biotrophy.</title>
        <authorList>
            <person name="Fletcher K."/>
            <person name="Klosterman S.J."/>
            <person name="Derevnina L."/>
            <person name="Martin F."/>
            <person name="Koike S."/>
            <person name="Reyes Chin-Wo S."/>
            <person name="Mou B."/>
            <person name="Michelmore R."/>
        </authorList>
    </citation>
    <scope>NUCLEOTIDE SEQUENCE [LARGE SCALE GENOMIC DNA]</scope>
    <source>
        <strain evidence="6 8">R13</strain>
        <strain evidence="5 7">R14</strain>
    </source>
</reference>
<dbReference type="GO" id="GO:0043657">
    <property type="term" value="C:host cell"/>
    <property type="evidence" value="ECO:0007669"/>
    <property type="project" value="UniProtKB-SubCell"/>
</dbReference>
<dbReference type="STRING" id="542832.A0A3M6VN88"/>
<dbReference type="GO" id="GO:0005576">
    <property type="term" value="C:extracellular region"/>
    <property type="evidence" value="ECO:0007669"/>
    <property type="project" value="UniProtKB-SubCell"/>
</dbReference>
<accession>A0A3M6VN88</accession>
<keyword evidence="3" id="KW-0964">Secreted</keyword>
<dbReference type="VEuPathDB" id="FungiDB:DD237_008473"/>
<feature type="domain" description="Crinkler effector protein N-terminal" evidence="4">
    <location>
        <begin position="43"/>
        <end position="154"/>
    </location>
</feature>
<dbReference type="EMBL" id="QKXF01000396">
    <property type="protein sequence ID" value="RQM11708.1"/>
    <property type="molecule type" value="Genomic_DNA"/>
</dbReference>
<proteinExistence type="predicted"/>
<dbReference type="Proteomes" id="UP000282087">
    <property type="component" value="Unassembled WGS sequence"/>
</dbReference>
<name>A0A3M6VN88_9STRA</name>
<gene>
    <name evidence="6" type="ORF">DD237_008473</name>
    <name evidence="5" type="ORF">DD238_008388</name>
</gene>
<dbReference type="Pfam" id="PF20147">
    <property type="entry name" value="Crinkler"/>
    <property type="match status" value="1"/>
</dbReference>
<sequence length="167" mass="19092">MNPMNRNEKRSIDLVTADLLFILFIREIDQFYLYHSQKRLSMVRLLYAFVGEAGCVYRVNIRTSQSFNDLKCKIKEENPLQVTCNAADLRLFLAKRGNAWVTAHRGVNDTSDLMPLYVVNAPLSFFGLSGRAMRTNVTTEDANDRSTHMHVLVVVPSDPTLLRLKRA</sequence>